<dbReference type="SUPFAM" id="SSF53474">
    <property type="entry name" value="alpha/beta-Hydrolases"/>
    <property type="match status" value="1"/>
</dbReference>
<sequence>MIKSMFTFALVSGLSVLMVLGSTGCQSERLQEEQSQEAVAPLKPALVDATLIGAYSADQLRNRFSGSQTALRFLIRHGIKAYRIVYNTTNTDGKTIQASGALLVPDSAGTYSMISMQHGTIHSDYEAPSNYKPGSEAYTFGSVFSSIGYIIAAPDYIGYGASRNLPHPYEHRESLATASFDMLRAAREFMENNKTGWDKRLFIAGYSEGGFATMSLQKKLEEEYPGEFNLVASSAGAGAYHKTAFMKYLVNNQTHGISGFNRNYLWVMLTYNRLYSPERPVSYYAKPPYAERIKTQQQHAGISVSLNQIFTDEFRQAINNGTDKAFLGAVADNDVYDWKPKTPTQLYHGDADNMVFYFNSRDAYDAMRKRGATNVELITLRGRNHGTAIIHYILGTFSFFNTVGKEA</sequence>
<dbReference type="Gene3D" id="1.10.260.160">
    <property type="match status" value="1"/>
</dbReference>
<proteinExistence type="predicted"/>
<gene>
    <name evidence="1" type="ORF">GCM10023189_48660</name>
</gene>
<dbReference type="GO" id="GO:0016787">
    <property type="term" value="F:hydrolase activity"/>
    <property type="evidence" value="ECO:0007669"/>
    <property type="project" value="UniProtKB-KW"/>
</dbReference>
<dbReference type="InterPro" id="IPR029058">
    <property type="entry name" value="AB_hydrolase_fold"/>
</dbReference>
<reference evidence="2" key="1">
    <citation type="journal article" date="2019" name="Int. J. Syst. Evol. Microbiol.">
        <title>The Global Catalogue of Microorganisms (GCM) 10K type strain sequencing project: providing services to taxonomists for standard genome sequencing and annotation.</title>
        <authorList>
            <consortium name="The Broad Institute Genomics Platform"/>
            <consortium name="The Broad Institute Genome Sequencing Center for Infectious Disease"/>
            <person name="Wu L."/>
            <person name="Ma J."/>
        </authorList>
    </citation>
    <scope>NUCLEOTIDE SEQUENCE [LARGE SCALE GENOMIC DNA]</scope>
    <source>
        <strain evidence="2">JCM 17927</strain>
    </source>
</reference>
<dbReference type="PANTHER" id="PTHR34853">
    <property type="match status" value="1"/>
</dbReference>
<comment type="caution">
    <text evidence="1">The sequence shown here is derived from an EMBL/GenBank/DDBJ whole genome shotgun (WGS) entry which is preliminary data.</text>
</comment>
<dbReference type="Proteomes" id="UP001501175">
    <property type="component" value="Unassembled WGS sequence"/>
</dbReference>
<dbReference type="EMBL" id="BAABHD010000081">
    <property type="protein sequence ID" value="GAA4466514.1"/>
    <property type="molecule type" value="Genomic_DNA"/>
</dbReference>
<dbReference type="PROSITE" id="PS51257">
    <property type="entry name" value="PROKAR_LIPOPROTEIN"/>
    <property type="match status" value="1"/>
</dbReference>
<evidence type="ECO:0000313" key="1">
    <source>
        <dbReference type="EMBL" id="GAA4466514.1"/>
    </source>
</evidence>
<dbReference type="PIRSF" id="PIRSF029171">
    <property type="entry name" value="Esterase_LipA"/>
    <property type="match status" value="1"/>
</dbReference>
<organism evidence="1 2">
    <name type="scientific">Nibrella saemangeumensis</name>
    <dbReference type="NCBI Taxonomy" id="1084526"/>
    <lineage>
        <taxon>Bacteria</taxon>
        <taxon>Pseudomonadati</taxon>
        <taxon>Bacteroidota</taxon>
        <taxon>Cytophagia</taxon>
        <taxon>Cytophagales</taxon>
        <taxon>Spirosomataceae</taxon>
        <taxon>Nibrella</taxon>
    </lineage>
</organism>
<protein>
    <submittedName>
        <fullName evidence="1">Alpha/beta fold hydrolase</fullName>
    </submittedName>
</protein>
<keyword evidence="1" id="KW-0378">Hydrolase</keyword>
<dbReference type="Gene3D" id="3.40.50.1820">
    <property type="entry name" value="alpha/beta hydrolase"/>
    <property type="match status" value="1"/>
</dbReference>
<accession>A0ABP8NJR4</accession>
<dbReference type="PANTHER" id="PTHR34853:SF1">
    <property type="entry name" value="LIPASE 5"/>
    <property type="match status" value="1"/>
</dbReference>
<evidence type="ECO:0000313" key="2">
    <source>
        <dbReference type="Proteomes" id="UP001501175"/>
    </source>
</evidence>
<dbReference type="Pfam" id="PF03583">
    <property type="entry name" value="LIP"/>
    <property type="match status" value="1"/>
</dbReference>
<dbReference type="InterPro" id="IPR005152">
    <property type="entry name" value="Lipase_secreted"/>
</dbReference>
<keyword evidence="2" id="KW-1185">Reference proteome</keyword>
<name>A0ABP8NJR4_9BACT</name>